<proteinExistence type="predicted"/>
<feature type="transmembrane region" description="Helical" evidence="1">
    <location>
        <begin position="45"/>
        <end position="66"/>
    </location>
</feature>
<evidence type="ECO:0000313" key="3">
    <source>
        <dbReference type="Proteomes" id="UP000198599"/>
    </source>
</evidence>
<organism evidence="2 3">
    <name type="scientific">Roseovarius lutimaris</name>
    <dbReference type="NCBI Taxonomy" id="1005928"/>
    <lineage>
        <taxon>Bacteria</taxon>
        <taxon>Pseudomonadati</taxon>
        <taxon>Pseudomonadota</taxon>
        <taxon>Alphaproteobacteria</taxon>
        <taxon>Rhodobacterales</taxon>
        <taxon>Roseobacteraceae</taxon>
        <taxon>Roseovarius</taxon>
    </lineage>
</organism>
<dbReference type="Proteomes" id="UP000198599">
    <property type="component" value="Unassembled WGS sequence"/>
</dbReference>
<evidence type="ECO:0000313" key="2">
    <source>
        <dbReference type="EMBL" id="SFO09202.1"/>
    </source>
</evidence>
<reference evidence="3" key="1">
    <citation type="submission" date="2016-10" db="EMBL/GenBank/DDBJ databases">
        <authorList>
            <person name="Varghese N."/>
            <person name="Submissions S."/>
        </authorList>
    </citation>
    <scope>NUCLEOTIDE SEQUENCE [LARGE SCALE GENOMIC DNA]</scope>
    <source>
        <strain evidence="3">DSM 28463</strain>
    </source>
</reference>
<sequence length="137" mass="15553">MIMIAMFGELGEWKYLKHTLGLYIIATLAIWSFSEFAAICMLVALMLMLAMIFVVTAFSLYSTASMIEWHALSTPRRFLILLAWFIPVFFLGLTDSAPLKGLAVFACMFGILGWSIRALFLYAIAMHNRNKREGNQQ</sequence>
<dbReference type="RefSeq" id="WP_092840086.1">
    <property type="nucleotide sequence ID" value="NZ_FOVP01000015.1"/>
</dbReference>
<protein>
    <submittedName>
        <fullName evidence="2">Uncharacterized protein</fullName>
    </submittedName>
</protein>
<gene>
    <name evidence="2" type="ORF">SAMN04487859_11599</name>
</gene>
<feature type="transmembrane region" description="Helical" evidence="1">
    <location>
        <begin position="20"/>
        <end position="39"/>
    </location>
</feature>
<evidence type="ECO:0000256" key="1">
    <source>
        <dbReference type="SAM" id="Phobius"/>
    </source>
</evidence>
<keyword evidence="1" id="KW-0812">Transmembrane</keyword>
<dbReference type="STRING" id="1005928.SAMN04487859_11599"/>
<keyword evidence="1" id="KW-0472">Membrane</keyword>
<keyword evidence="3" id="KW-1185">Reference proteome</keyword>
<feature type="transmembrane region" description="Helical" evidence="1">
    <location>
        <begin position="103"/>
        <end position="125"/>
    </location>
</feature>
<name>A0A1I5ECH4_9RHOB</name>
<accession>A0A1I5ECH4</accession>
<dbReference type="EMBL" id="FOVP01000015">
    <property type="protein sequence ID" value="SFO09202.1"/>
    <property type="molecule type" value="Genomic_DNA"/>
</dbReference>
<dbReference type="AlphaFoldDB" id="A0A1I5ECH4"/>
<keyword evidence="1" id="KW-1133">Transmembrane helix</keyword>
<feature type="transmembrane region" description="Helical" evidence="1">
    <location>
        <begin position="78"/>
        <end position="97"/>
    </location>
</feature>